<sequence>MSMLFDDIVKKKYSCLSNSKIKNYQTFKDINLKEEILEIFNTLAEDSSWSFENLSRKETSYVSHGYHRYPAKFIPQLAKRCILSYSKENEIVCDPFMGCGTSLVEALVSERKAIGVDINPVAWLITMAKTTPIEPIRLKREVNSFLSDIYSYKSLKYNKTKPLIQIDIKPVTLENERIKYWFPQEDIRKDLGLILGRINKIEDENIKNFFLCAFSQILKNCSVWLMKSIKPTRDLKKKIVSPFQSFRKHINYMMKGNEELYRIMPKKVKENLKQFLIIEKGDARKLPIDSNTVSLIVTSPPYVTSYEYADLHQLTALWLQYTDDITDFREGFIGSIYKRDFLQDKIKSDIAEDIIIQLEKKSKRLSLAVNKYFLEMQQCFKEMFRVLKEGGKTCIVIGNTELKKVKILNAEVFVEIMLNLGYTVHKIIKRRIPSKILPSTRDSKTGRFTSNLKSDRVSYPYEYILVMEKP</sequence>
<evidence type="ECO:0000256" key="6">
    <source>
        <dbReference type="ARBA" id="ARBA00023125"/>
    </source>
</evidence>
<dbReference type="EC" id="2.1.1.113" evidence="8"/>
<evidence type="ECO:0000256" key="5">
    <source>
        <dbReference type="ARBA" id="ARBA00022747"/>
    </source>
</evidence>
<protein>
    <recommendedName>
        <fullName evidence="8">Type II methyltransferase</fullName>
        <ecNumber evidence="8">2.1.1.113</ecNumber>
    </recommendedName>
    <alternativeName>
        <fullName evidence="8">N-4 cytosine-specific methyltransferase</fullName>
    </alternativeName>
</protein>
<dbReference type="GO" id="GO:0009307">
    <property type="term" value="P:DNA restriction-modification system"/>
    <property type="evidence" value="ECO:0007669"/>
    <property type="project" value="UniProtKB-KW"/>
</dbReference>
<dbReference type="InterPro" id="IPR029063">
    <property type="entry name" value="SAM-dependent_MTases_sf"/>
</dbReference>
<gene>
    <name evidence="10" type="ORF">K9W46_00515</name>
</gene>
<keyword evidence="2 8" id="KW-0489">Methyltransferase</keyword>
<comment type="catalytic activity">
    <reaction evidence="7 8">
        <text>a 2'-deoxycytidine in DNA + S-adenosyl-L-methionine = an N(4)-methyl-2'-deoxycytidine in DNA + S-adenosyl-L-homocysteine + H(+)</text>
        <dbReference type="Rhea" id="RHEA:16857"/>
        <dbReference type="Rhea" id="RHEA-COMP:11369"/>
        <dbReference type="Rhea" id="RHEA-COMP:13674"/>
        <dbReference type="ChEBI" id="CHEBI:15378"/>
        <dbReference type="ChEBI" id="CHEBI:57856"/>
        <dbReference type="ChEBI" id="CHEBI:59789"/>
        <dbReference type="ChEBI" id="CHEBI:85452"/>
        <dbReference type="ChEBI" id="CHEBI:137933"/>
        <dbReference type="EC" id="2.1.1.113"/>
    </reaction>
</comment>
<keyword evidence="6" id="KW-0238">DNA-binding</keyword>
<evidence type="ECO:0000256" key="3">
    <source>
        <dbReference type="ARBA" id="ARBA00022679"/>
    </source>
</evidence>
<dbReference type="GO" id="GO:0032259">
    <property type="term" value="P:methylation"/>
    <property type="evidence" value="ECO:0007669"/>
    <property type="project" value="UniProtKB-KW"/>
</dbReference>
<name>A0A9Y1BR34_9ARCH</name>
<feature type="domain" description="DNA methylase N-4/N-6" evidence="9">
    <location>
        <begin position="23"/>
        <end position="120"/>
    </location>
</feature>
<dbReference type="REBASE" id="963458">
    <property type="entry name" value="M.HenPR6ORF515P"/>
</dbReference>
<keyword evidence="4 8" id="KW-0949">S-adenosyl-L-methionine</keyword>
<dbReference type="EMBL" id="CP084167">
    <property type="protein sequence ID" value="UJG43681.1"/>
    <property type="molecule type" value="Genomic_DNA"/>
</dbReference>
<dbReference type="AlphaFoldDB" id="A0A9Y1BR34"/>
<evidence type="ECO:0000256" key="7">
    <source>
        <dbReference type="ARBA" id="ARBA00049120"/>
    </source>
</evidence>
<dbReference type="InterPro" id="IPR001091">
    <property type="entry name" value="RM_Methyltransferase"/>
</dbReference>
<evidence type="ECO:0000256" key="8">
    <source>
        <dbReference type="RuleBase" id="RU362026"/>
    </source>
</evidence>
<dbReference type="GO" id="GO:0015667">
    <property type="term" value="F:site-specific DNA-methyltransferase (cytosine-N4-specific) activity"/>
    <property type="evidence" value="ECO:0007669"/>
    <property type="project" value="UniProtKB-EC"/>
</dbReference>
<dbReference type="PRINTS" id="PR00508">
    <property type="entry name" value="S21N4MTFRASE"/>
</dbReference>
<evidence type="ECO:0000313" key="10">
    <source>
        <dbReference type="EMBL" id="UJG43681.1"/>
    </source>
</evidence>
<evidence type="ECO:0000256" key="1">
    <source>
        <dbReference type="ARBA" id="ARBA00010203"/>
    </source>
</evidence>
<dbReference type="Gene3D" id="3.40.50.150">
    <property type="entry name" value="Vaccinia Virus protein VP39"/>
    <property type="match status" value="2"/>
</dbReference>
<dbReference type="InterPro" id="IPR002941">
    <property type="entry name" value="DNA_methylase_N4/N6"/>
</dbReference>
<dbReference type="PROSITE" id="PS00093">
    <property type="entry name" value="N4_MTASE"/>
    <property type="match status" value="1"/>
</dbReference>
<accession>A0A9Y1BR34</accession>
<dbReference type="Pfam" id="PF01555">
    <property type="entry name" value="N6_N4_Mtase"/>
    <property type="match status" value="2"/>
</dbReference>
<proteinExistence type="inferred from homology"/>
<feature type="domain" description="DNA methylase N-4/N-6" evidence="9">
    <location>
        <begin position="293"/>
        <end position="469"/>
    </location>
</feature>
<comment type="similarity">
    <text evidence="1">Belongs to the N(4)/N(6)-methyltransferase family. N(4) subfamily.</text>
</comment>
<dbReference type="Proteomes" id="UP001200513">
    <property type="component" value="Chromosome"/>
</dbReference>
<evidence type="ECO:0000256" key="2">
    <source>
        <dbReference type="ARBA" id="ARBA00022603"/>
    </source>
</evidence>
<organism evidence="10">
    <name type="scientific">Candidatus Heimdallarchaeum endolithica</name>
    <dbReference type="NCBI Taxonomy" id="2876572"/>
    <lineage>
        <taxon>Archaea</taxon>
        <taxon>Promethearchaeati</taxon>
        <taxon>Candidatus Heimdallarchaeota</taxon>
        <taxon>Candidatus Heimdallarchaeia (ex Rinke et al. 2021) (nom. nud.)</taxon>
        <taxon>Candidatus Heimdallarchaeales</taxon>
        <taxon>Candidatus Heimdallarchaeaceae</taxon>
        <taxon>Candidatus Heimdallarchaeum</taxon>
    </lineage>
</organism>
<evidence type="ECO:0000259" key="9">
    <source>
        <dbReference type="Pfam" id="PF01555"/>
    </source>
</evidence>
<dbReference type="SUPFAM" id="SSF53335">
    <property type="entry name" value="S-adenosyl-L-methionine-dependent methyltransferases"/>
    <property type="match status" value="2"/>
</dbReference>
<dbReference type="InterPro" id="IPR017985">
    <property type="entry name" value="MeTrfase_CN4_CS"/>
</dbReference>
<dbReference type="GO" id="GO:0008170">
    <property type="term" value="F:N-methyltransferase activity"/>
    <property type="evidence" value="ECO:0007669"/>
    <property type="project" value="InterPro"/>
</dbReference>
<reference evidence="10" key="1">
    <citation type="journal article" date="2022" name="Nat. Microbiol.">
        <title>Unique mobile elements and scalable gene flow at the prokaryote-eukaryote boundary revealed by circularized Asgard archaea genomes.</title>
        <authorList>
            <person name="Wu F."/>
            <person name="Speth D.R."/>
            <person name="Philosof A."/>
            <person name="Cremiere A."/>
            <person name="Narayanan A."/>
            <person name="Barco R.A."/>
            <person name="Connon S.A."/>
            <person name="Amend J.P."/>
            <person name="Antoshechkin I.A."/>
            <person name="Orphan V.J."/>
        </authorList>
    </citation>
    <scope>NUCLEOTIDE SEQUENCE</scope>
    <source>
        <strain evidence="10">PR6</strain>
    </source>
</reference>
<keyword evidence="3" id="KW-0808">Transferase</keyword>
<keyword evidence="5 8" id="KW-0680">Restriction system</keyword>
<dbReference type="GO" id="GO:0003677">
    <property type="term" value="F:DNA binding"/>
    <property type="evidence" value="ECO:0007669"/>
    <property type="project" value="UniProtKB-KW"/>
</dbReference>
<evidence type="ECO:0000256" key="4">
    <source>
        <dbReference type="ARBA" id="ARBA00022691"/>
    </source>
</evidence>